<comment type="caution">
    <text evidence="1">The sequence shown here is derived from an EMBL/GenBank/DDBJ whole genome shotgun (WGS) entry which is preliminary data.</text>
</comment>
<dbReference type="RefSeq" id="WP_138620195.1">
    <property type="nucleotide sequence ID" value="NZ_SZVP01000001.1"/>
</dbReference>
<keyword evidence="2" id="KW-1185">Reference proteome</keyword>
<sequence length="76" mass="8973">MDKILEIGREVLHTTAKIKTQHKVWPKGLKPQASNCLWDPQQTGQWRFFMPLGMAMLNHKVINFFHYPSIRLLSRI</sequence>
<proteinExistence type="predicted"/>
<protein>
    <submittedName>
        <fullName evidence="1">Uncharacterized protein</fullName>
    </submittedName>
</protein>
<evidence type="ECO:0000313" key="2">
    <source>
        <dbReference type="Proteomes" id="UP000307702"/>
    </source>
</evidence>
<dbReference type="Proteomes" id="UP000307702">
    <property type="component" value="Unassembled WGS sequence"/>
</dbReference>
<accession>A0A8H2JSE0</accession>
<dbReference type="OrthoDB" id="7002638at2"/>
<gene>
    <name evidence="1" type="ORF">FCS21_01400</name>
</gene>
<name>A0A8H2JSE0_9GAMM</name>
<dbReference type="AlphaFoldDB" id="A0A8H2JSE0"/>
<evidence type="ECO:0000313" key="1">
    <source>
        <dbReference type="EMBL" id="TMM47663.1"/>
    </source>
</evidence>
<dbReference type="EMBL" id="SZVP01000001">
    <property type="protein sequence ID" value="TMM47663.1"/>
    <property type="molecule type" value="Genomic_DNA"/>
</dbReference>
<reference evidence="1 2" key="1">
    <citation type="submission" date="2019-05" db="EMBL/GenBank/DDBJ databases">
        <title>Colwellia ponticola sp. nov., isolated from seawater.</title>
        <authorList>
            <person name="Yoon J.-H."/>
        </authorList>
    </citation>
    <scope>NUCLEOTIDE SEQUENCE [LARGE SCALE GENOMIC DNA]</scope>
    <source>
        <strain evidence="1 2">OISW-25</strain>
    </source>
</reference>
<organism evidence="1 2">
    <name type="scientific">Colwellia ponticola</name>
    <dbReference type="NCBI Taxonomy" id="2304625"/>
    <lineage>
        <taxon>Bacteria</taxon>
        <taxon>Pseudomonadati</taxon>
        <taxon>Pseudomonadota</taxon>
        <taxon>Gammaproteobacteria</taxon>
        <taxon>Alteromonadales</taxon>
        <taxon>Colwelliaceae</taxon>
        <taxon>Colwellia</taxon>
    </lineage>
</organism>